<keyword evidence="3" id="KW-1185">Reference proteome</keyword>
<name>A0ABP1QM31_9HEXA</name>
<evidence type="ECO:0000313" key="3">
    <source>
        <dbReference type="Proteomes" id="UP001642540"/>
    </source>
</evidence>
<evidence type="ECO:0000313" key="2">
    <source>
        <dbReference type="EMBL" id="CAL8108463.1"/>
    </source>
</evidence>
<organism evidence="2 3">
    <name type="scientific">Orchesella dallaii</name>
    <dbReference type="NCBI Taxonomy" id="48710"/>
    <lineage>
        <taxon>Eukaryota</taxon>
        <taxon>Metazoa</taxon>
        <taxon>Ecdysozoa</taxon>
        <taxon>Arthropoda</taxon>
        <taxon>Hexapoda</taxon>
        <taxon>Collembola</taxon>
        <taxon>Entomobryomorpha</taxon>
        <taxon>Entomobryoidea</taxon>
        <taxon>Orchesellidae</taxon>
        <taxon>Orchesellinae</taxon>
        <taxon>Orchesella</taxon>
    </lineage>
</organism>
<dbReference type="Proteomes" id="UP001642540">
    <property type="component" value="Unassembled WGS sequence"/>
</dbReference>
<reference evidence="2 3" key="1">
    <citation type="submission" date="2024-08" db="EMBL/GenBank/DDBJ databases">
        <authorList>
            <person name="Cucini C."/>
            <person name="Frati F."/>
        </authorList>
    </citation>
    <scope>NUCLEOTIDE SEQUENCE [LARGE SCALE GENOMIC DNA]</scope>
</reference>
<dbReference type="EMBL" id="CAXLJM020000040">
    <property type="protein sequence ID" value="CAL8108463.1"/>
    <property type="molecule type" value="Genomic_DNA"/>
</dbReference>
<evidence type="ECO:0000256" key="1">
    <source>
        <dbReference type="SAM" id="SignalP"/>
    </source>
</evidence>
<accession>A0ABP1QM31</accession>
<gene>
    <name evidence="2" type="ORF">ODALV1_LOCUS12987</name>
</gene>
<feature type="signal peptide" evidence="1">
    <location>
        <begin position="1"/>
        <end position="16"/>
    </location>
</feature>
<comment type="caution">
    <text evidence="2">The sequence shown here is derived from an EMBL/GenBank/DDBJ whole genome shotgun (WGS) entry which is preliminary data.</text>
</comment>
<feature type="chain" id="PRO_5045944607" evidence="1">
    <location>
        <begin position="17"/>
        <end position="79"/>
    </location>
</feature>
<keyword evidence="1" id="KW-0732">Signal</keyword>
<sequence length="79" mass="8261">MKHFIILFALVAAAYAGVAYHGGILTSTGYQAPSLHAPWASSVDTGIRRFGSTAGYIAAPAYYTTAAIASPVYGGSHYY</sequence>
<proteinExistence type="predicted"/>
<protein>
    <submittedName>
        <fullName evidence="2">Uncharacterized protein</fullName>
    </submittedName>
</protein>